<protein>
    <submittedName>
        <fullName evidence="1">Uncharacterized protein</fullName>
    </submittedName>
</protein>
<dbReference type="AlphaFoldDB" id="A0A100WD47"/>
<sequence length="65" mass="7127">MIFTEEMHEGEKLLLLGAASRRQPVPSIGWDRLHPSVFGALWGRHGGHVEVSGAAAWVLHAEATR</sequence>
<evidence type="ECO:0000313" key="2">
    <source>
        <dbReference type="Proteomes" id="UP000069443"/>
    </source>
</evidence>
<reference evidence="2" key="1">
    <citation type="journal article" date="2016" name="Genome Announc.">
        <title>Draft Genome Sequences of Five Rapidly Growing Mycobacterium Species, M. thermoresistibile, M. fortuitum subsp. acetamidolyticum, M. canariasense, M. brisbanense, and M. novocastrense.</title>
        <authorList>
            <person name="Katahira K."/>
            <person name="Ogura Y."/>
            <person name="Gotoh Y."/>
            <person name="Hayashi T."/>
        </authorList>
    </citation>
    <scope>NUCLEOTIDE SEQUENCE [LARGE SCALE GENOMIC DNA]</scope>
    <source>
        <strain evidence="2">JCM15298</strain>
    </source>
</reference>
<reference evidence="2" key="2">
    <citation type="submission" date="2016-02" db="EMBL/GenBank/DDBJ databases">
        <title>Draft genome sequence of five rapidly growing Mycobacterium species.</title>
        <authorList>
            <person name="Katahira K."/>
            <person name="Gotou Y."/>
            <person name="Iida K."/>
            <person name="Ogura Y."/>
            <person name="Hayashi T."/>
        </authorList>
    </citation>
    <scope>NUCLEOTIDE SEQUENCE [LARGE SCALE GENOMIC DNA]</scope>
    <source>
        <strain evidence="2">JCM15298</strain>
    </source>
</reference>
<comment type="caution">
    <text evidence="1">The sequence shown here is derived from an EMBL/GenBank/DDBJ whole genome shotgun (WGS) entry which is preliminary data.</text>
</comment>
<name>A0A100WD47_MYCCR</name>
<dbReference type="EMBL" id="BCSY01000045">
    <property type="protein sequence ID" value="GAS95783.1"/>
    <property type="molecule type" value="Genomic_DNA"/>
</dbReference>
<dbReference type="Proteomes" id="UP000069443">
    <property type="component" value="Unassembled WGS sequence"/>
</dbReference>
<evidence type="ECO:0000313" key="1">
    <source>
        <dbReference type="EMBL" id="GAS95783.1"/>
    </source>
</evidence>
<keyword evidence="2" id="KW-1185">Reference proteome</keyword>
<proteinExistence type="predicted"/>
<dbReference type="STRING" id="228230.RMCC_2749"/>
<gene>
    <name evidence="1" type="ORF">RMCC_2749</name>
</gene>
<organism evidence="1 2">
    <name type="scientific">Mycolicibacterium canariasense</name>
    <name type="common">Mycobacterium canariasense</name>
    <dbReference type="NCBI Taxonomy" id="228230"/>
    <lineage>
        <taxon>Bacteria</taxon>
        <taxon>Bacillati</taxon>
        <taxon>Actinomycetota</taxon>
        <taxon>Actinomycetes</taxon>
        <taxon>Mycobacteriales</taxon>
        <taxon>Mycobacteriaceae</taxon>
        <taxon>Mycolicibacterium</taxon>
    </lineage>
</organism>
<accession>A0A100WD47</accession>